<keyword evidence="5" id="KW-0963">Cytoplasm</keyword>
<proteinExistence type="inferred from homology"/>
<dbReference type="GO" id="GO:0016616">
    <property type="term" value="F:oxidoreductase activity, acting on the CH-OH group of donors, NAD or NADP as acceptor"/>
    <property type="evidence" value="ECO:0007669"/>
    <property type="project" value="InterPro"/>
</dbReference>
<dbReference type="InterPro" id="IPR036291">
    <property type="entry name" value="NAD(P)-bd_dom_sf"/>
</dbReference>
<feature type="binding site" evidence="5">
    <location>
        <position position="123"/>
    </location>
    <ligand>
        <name>substrate</name>
    </ligand>
</feature>
<feature type="binding site" evidence="5">
    <location>
        <position position="381"/>
    </location>
    <ligand>
        <name>NAD(+)</name>
        <dbReference type="ChEBI" id="CHEBI:57540"/>
    </ligand>
</feature>
<keyword evidence="9" id="KW-1185">Reference proteome</keyword>
<evidence type="ECO:0000259" key="7">
    <source>
        <dbReference type="Pfam" id="PF02826"/>
    </source>
</evidence>
<feature type="binding site" evidence="5">
    <location>
        <begin position="202"/>
        <end position="203"/>
    </location>
    <ligand>
        <name>NAD(+)</name>
        <dbReference type="ChEBI" id="CHEBI:57540"/>
    </ligand>
</feature>
<dbReference type="Proteomes" id="UP000635245">
    <property type="component" value="Unassembled WGS sequence"/>
</dbReference>
<dbReference type="SUPFAM" id="SSF51735">
    <property type="entry name" value="NAD(P)-binding Rossmann-fold domains"/>
    <property type="match status" value="1"/>
</dbReference>
<feature type="binding site" evidence="5">
    <location>
        <begin position="333"/>
        <end position="336"/>
    </location>
    <ligand>
        <name>NAD(+)</name>
        <dbReference type="ChEBI" id="CHEBI:57540"/>
    </ligand>
</feature>
<comment type="similarity">
    <text evidence="5">Belongs to the D-isomer specific 2-hydroxyacid dehydrogenase family. FDH subfamily.</text>
</comment>
<dbReference type="InterPro" id="IPR006139">
    <property type="entry name" value="D-isomer_2_OHA_DH_cat_dom"/>
</dbReference>
<evidence type="ECO:0000313" key="9">
    <source>
        <dbReference type="Proteomes" id="UP000635245"/>
    </source>
</evidence>
<dbReference type="EC" id="1.17.1.9" evidence="2 5"/>
<dbReference type="PANTHER" id="PTHR42938">
    <property type="entry name" value="FORMATE DEHYDROGENASE 1"/>
    <property type="match status" value="1"/>
</dbReference>
<dbReference type="CDD" id="cd05302">
    <property type="entry name" value="FDH"/>
    <property type="match status" value="1"/>
</dbReference>
<gene>
    <name evidence="8" type="ORF">JHE00_25570</name>
</gene>
<reference evidence="8" key="1">
    <citation type="submission" date="2020-12" db="EMBL/GenBank/DDBJ databases">
        <title>Prauserella sp. ASG 168, a novel actinomycete isolated from cave rock.</title>
        <authorList>
            <person name="Suriyachadkun C."/>
        </authorList>
    </citation>
    <scope>NUCLEOTIDE SEQUENCE</scope>
    <source>
        <strain evidence="8">ASG 168</strain>
    </source>
</reference>
<dbReference type="EMBL" id="JAENJH010000007">
    <property type="protein sequence ID" value="MBK1787711.1"/>
    <property type="molecule type" value="Genomic_DNA"/>
</dbReference>
<feature type="binding site" evidence="5">
    <location>
        <position position="222"/>
    </location>
    <ligand>
        <name>NAD(+)</name>
        <dbReference type="ChEBI" id="CHEBI:57540"/>
    </ligand>
</feature>
<dbReference type="Pfam" id="PF02826">
    <property type="entry name" value="2-Hacid_dh_C"/>
    <property type="match status" value="1"/>
</dbReference>
<evidence type="ECO:0000313" key="8">
    <source>
        <dbReference type="EMBL" id="MBK1787711.1"/>
    </source>
</evidence>
<evidence type="ECO:0000256" key="5">
    <source>
        <dbReference type="HAMAP-Rule" id="MF_03210"/>
    </source>
</evidence>
<dbReference type="Pfam" id="PF00389">
    <property type="entry name" value="2-Hacid_dh"/>
    <property type="match status" value="1"/>
</dbReference>
<dbReference type="InterPro" id="IPR006140">
    <property type="entry name" value="D-isomer_DH_NAD-bd"/>
</dbReference>
<feature type="domain" description="D-isomer specific 2-hydroxyacid dehydrogenase catalytic" evidence="6">
    <location>
        <begin position="63"/>
        <end position="362"/>
    </location>
</feature>
<dbReference type="Gene3D" id="3.40.50.720">
    <property type="entry name" value="NAD(P)-binding Rossmann-like Domain"/>
    <property type="match status" value="2"/>
</dbReference>
<keyword evidence="4 5" id="KW-0520">NAD</keyword>
<feature type="binding site" evidence="5">
    <location>
        <position position="309"/>
    </location>
    <ligand>
        <name>NAD(+)</name>
        <dbReference type="ChEBI" id="CHEBI:57540"/>
    </ligand>
</feature>
<accession>A0A934QWI5</accession>
<dbReference type="RefSeq" id="WP_200322627.1">
    <property type="nucleotide sequence ID" value="NZ_JAENJH010000007.1"/>
</dbReference>
<dbReference type="InterPro" id="IPR033689">
    <property type="entry name" value="FDH_NAD-dep"/>
</dbReference>
<dbReference type="PROSITE" id="PS00670">
    <property type="entry name" value="D_2_HYDROXYACID_DH_2"/>
    <property type="match status" value="1"/>
</dbReference>
<feature type="site" description="Important for catalytic activity" evidence="5">
    <location>
        <position position="285"/>
    </location>
</feature>
<protein>
    <recommendedName>
        <fullName evidence="2 5">Formate dehydrogenase</fullName>
        <shortName evidence="5">FDH</shortName>
        <ecNumber evidence="2 5">1.17.1.9</ecNumber>
    </recommendedName>
    <alternativeName>
        <fullName evidence="5">NAD-dependent formate dehydrogenase</fullName>
    </alternativeName>
</protein>
<dbReference type="GO" id="GO:0051287">
    <property type="term" value="F:NAD binding"/>
    <property type="evidence" value="ECO:0007669"/>
    <property type="project" value="InterPro"/>
</dbReference>
<dbReference type="InterPro" id="IPR029753">
    <property type="entry name" value="D-isomer_DH_CS"/>
</dbReference>
<feature type="binding site" evidence="5">
    <location>
        <position position="148"/>
    </location>
    <ligand>
        <name>NAD(+)</name>
        <dbReference type="ChEBI" id="CHEBI:57540"/>
    </ligand>
</feature>
<dbReference type="FunFam" id="3.40.50.720:FF:000057">
    <property type="entry name" value="Formate dehydrogenase"/>
    <property type="match status" value="1"/>
</dbReference>
<feature type="binding site" evidence="5">
    <location>
        <position position="147"/>
    </location>
    <ligand>
        <name>substrate</name>
    </ligand>
</feature>
<dbReference type="PANTHER" id="PTHR42938:SF9">
    <property type="entry name" value="FORMATE DEHYDROGENASE 1"/>
    <property type="match status" value="1"/>
</dbReference>
<dbReference type="GO" id="GO:0005737">
    <property type="term" value="C:cytoplasm"/>
    <property type="evidence" value="ECO:0007669"/>
    <property type="project" value="UniProtKB-SubCell"/>
</dbReference>
<evidence type="ECO:0000256" key="3">
    <source>
        <dbReference type="ARBA" id="ARBA00023002"/>
    </source>
</evidence>
<feature type="domain" description="D-isomer specific 2-hydroxyacid dehydrogenase NAD-binding" evidence="7">
    <location>
        <begin position="156"/>
        <end position="335"/>
    </location>
</feature>
<dbReference type="GO" id="GO:0008863">
    <property type="term" value="F:formate dehydrogenase (NAD+) activity"/>
    <property type="evidence" value="ECO:0007669"/>
    <property type="project" value="UniProtKB-UniRule"/>
</dbReference>
<sequence>MVKVLCVLYDDPVSGYPPAYARDGIPAVDHYPGGQTVPSPEAVDFVPGELLGSVSGELGLRRFLESGGHQLVVTSDKDGENSVFDRELPDTDVVISQPFWPAYLTAERIATAPKLKLAITAGIGSDHVDLSAAIEHGVTVAEVTYSNSISVAEHVVMMILSLVRNYLPSHQWVLDGGWNIADCVSRSYDVEGMHIGTVAAGRIGSAVLRRLKPFDVHLHYTDRHRLPEETERELGVTYHPDVASMVSVCDVVTINCPLHPETEHMFDDAMIGRMKRGAYIVNTARGKICDRDAVVRALRSGQLAGYAGDVWFPQPAPADHPWRTMPHHGMTPHISGSSLSAQARYAAGTREILECFLGGRPIREEYLIVDGGKLAGAGAHSYSAR</sequence>
<evidence type="ECO:0000256" key="2">
    <source>
        <dbReference type="ARBA" id="ARBA00013128"/>
    </source>
</evidence>
<feature type="binding site" evidence="5">
    <location>
        <position position="283"/>
    </location>
    <ligand>
        <name>NAD(+)</name>
        <dbReference type="ChEBI" id="CHEBI:57540"/>
    </ligand>
</feature>
<comment type="catalytic activity">
    <reaction evidence="1 5">
        <text>formate + NAD(+) = CO2 + NADH</text>
        <dbReference type="Rhea" id="RHEA:15985"/>
        <dbReference type="ChEBI" id="CHEBI:15740"/>
        <dbReference type="ChEBI" id="CHEBI:16526"/>
        <dbReference type="ChEBI" id="CHEBI:57540"/>
        <dbReference type="ChEBI" id="CHEBI:57945"/>
        <dbReference type="EC" id="1.17.1.9"/>
    </reaction>
</comment>
<comment type="function">
    <text evidence="5">Catalyzes the NAD(+)-dependent oxidation of formate to carbon dioxide. Formate oxidation is the final step in the methanol oxidation pathway in methylotrophic microorganisms. Has a role in the detoxification of exogenous formate in non-methylotrophic organisms.</text>
</comment>
<dbReference type="NCBIfam" id="NF005750">
    <property type="entry name" value="PRK07574.1"/>
    <property type="match status" value="1"/>
</dbReference>
<dbReference type="PROSITE" id="PS00065">
    <property type="entry name" value="D_2_HYDROXYACID_DH_1"/>
    <property type="match status" value="1"/>
</dbReference>
<keyword evidence="3 5" id="KW-0560">Oxidoreductase</keyword>
<evidence type="ECO:0000259" key="6">
    <source>
        <dbReference type="Pfam" id="PF00389"/>
    </source>
</evidence>
<evidence type="ECO:0000256" key="1">
    <source>
        <dbReference type="ARBA" id="ARBA00000455"/>
    </source>
</evidence>
<comment type="subcellular location">
    <subcellularLocation>
        <location evidence="5">Cytoplasm</location>
    </subcellularLocation>
</comment>
<comment type="subunit">
    <text evidence="5">Homodimer.</text>
</comment>
<dbReference type="SUPFAM" id="SSF52283">
    <property type="entry name" value="Formate/glycerate dehydrogenase catalytic domain-like"/>
    <property type="match status" value="1"/>
</dbReference>
<evidence type="ECO:0000256" key="4">
    <source>
        <dbReference type="ARBA" id="ARBA00023027"/>
    </source>
</evidence>
<comment type="caution">
    <text evidence="8">The sequence shown here is derived from an EMBL/GenBank/DDBJ whole genome shotgun (WGS) entry which is preliminary data.</text>
</comment>
<dbReference type="PROSITE" id="PS00671">
    <property type="entry name" value="D_2_HYDROXYACID_DH_3"/>
    <property type="match status" value="1"/>
</dbReference>
<feature type="site" description="Important for catalytic activity" evidence="5">
    <location>
        <position position="333"/>
    </location>
</feature>
<dbReference type="GO" id="GO:0042183">
    <property type="term" value="P:formate catabolic process"/>
    <property type="evidence" value="ECO:0007669"/>
    <property type="project" value="UniProtKB-UniRule"/>
</dbReference>
<dbReference type="HAMAP" id="MF_03210">
    <property type="entry name" value="Formate_dehydrogenase"/>
    <property type="match status" value="1"/>
</dbReference>
<feature type="binding site" evidence="5">
    <location>
        <begin position="257"/>
        <end position="261"/>
    </location>
    <ligand>
        <name>NAD(+)</name>
        <dbReference type="ChEBI" id="CHEBI:57540"/>
    </ligand>
</feature>
<name>A0A934QWI5_9PSEU</name>
<organism evidence="8 9">
    <name type="scientific">Prauserella cavernicola</name>
    <dbReference type="NCBI Taxonomy" id="2800127"/>
    <lineage>
        <taxon>Bacteria</taxon>
        <taxon>Bacillati</taxon>
        <taxon>Actinomycetota</taxon>
        <taxon>Actinomycetes</taxon>
        <taxon>Pseudonocardiales</taxon>
        <taxon>Pseudonocardiaceae</taxon>
        <taxon>Prauserella</taxon>
    </lineage>
</organism>
<dbReference type="AlphaFoldDB" id="A0A934QWI5"/>
<dbReference type="InterPro" id="IPR029752">
    <property type="entry name" value="D-isomer_DH_CS1"/>
</dbReference>